<dbReference type="InterPro" id="IPR011234">
    <property type="entry name" value="Fumarylacetoacetase-like_C"/>
</dbReference>
<dbReference type="InterPro" id="IPR041072">
    <property type="entry name" value="FAA_hydro_N"/>
</dbReference>
<organism evidence="3 4">
    <name type="scientific">Pseudidiomarina taiwanensis</name>
    <dbReference type="NCBI Taxonomy" id="337250"/>
    <lineage>
        <taxon>Bacteria</taxon>
        <taxon>Pseudomonadati</taxon>
        <taxon>Pseudomonadota</taxon>
        <taxon>Gammaproteobacteria</taxon>
        <taxon>Alteromonadales</taxon>
        <taxon>Idiomarinaceae</taxon>
        <taxon>Pseudidiomarina</taxon>
    </lineage>
</organism>
<dbReference type="Pfam" id="PF18288">
    <property type="entry name" value="FAA_hydro_N_2"/>
    <property type="match status" value="1"/>
</dbReference>
<reference evidence="3 4" key="1">
    <citation type="journal article" date="2011" name="Front. Microbiol.">
        <title>Genomic signatures of strain selection and enhancement in Bacillus atrophaeus var. globigii, a historical biowarfare simulant.</title>
        <authorList>
            <person name="Gibbons H.S."/>
            <person name="Broomall S.M."/>
            <person name="McNew L.A."/>
            <person name="Daligault H."/>
            <person name="Chapman C."/>
            <person name="Bruce D."/>
            <person name="Karavis M."/>
            <person name="Krepps M."/>
            <person name="McGregor P.A."/>
            <person name="Hong C."/>
            <person name="Park K.H."/>
            <person name="Akmal A."/>
            <person name="Feldman A."/>
            <person name="Lin J.S."/>
            <person name="Chang W.E."/>
            <person name="Higgs B.W."/>
            <person name="Demirev P."/>
            <person name="Lindquist J."/>
            <person name="Liem A."/>
            <person name="Fochler E."/>
            <person name="Read T.D."/>
            <person name="Tapia R."/>
            <person name="Johnson S."/>
            <person name="Bishop-Lilly K.A."/>
            <person name="Detter C."/>
            <person name="Han C."/>
            <person name="Sozhamannan S."/>
            <person name="Rosenzweig C.N."/>
            <person name="Skowronski E.W."/>
        </authorList>
    </citation>
    <scope>NUCLEOTIDE SEQUENCE [LARGE SCALE GENOMIC DNA]</scope>
    <source>
        <strain evidence="3 4">PIT1</strain>
    </source>
</reference>
<dbReference type="OrthoDB" id="9775905at2"/>
<dbReference type="RefSeq" id="WP_126825320.1">
    <property type="nucleotide sequence ID" value="NZ_PIQG01000001.1"/>
</dbReference>
<feature type="domain" description="Fumarylacetoacetase N-terminal" evidence="2">
    <location>
        <begin position="1"/>
        <end position="78"/>
    </location>
</feature>
<evidence type="ECO:0000259" key="2">
    <source>
        <dbReference type="Pfam" id="PF18288"/>
    </source>
</evidence>
<dbReference type="Proteomes" id="UP000288279">
    <property type="component" value="Unassembled WGS sequence"/>
</dbReference>
<sequence>MKLASYRNGTRDGQLMVVSRDLSRAVAVPALAATMQEVLDDWDGIAPELEKVYAALNAGELDDAEDFSEALCESPLPRAYQWADGSAYVNHVELVRKARNAEMPPSFWTDPLMYQGGSDDFLGPKDDIEMADTSWGIDFEGEIAVITDDVPMGATAEQAGAAIRLLMLVNDVSLRGLIPNELGKGFGFFQSKPSSAFSPVAVTPDELGSHWHDFKVHLPLLSEYNGQPFGKPDAGQDMTFNFGQLVAHAAKTRHLGAGAIIGSGTVSNKQGTDHGSAIAEGGVGYSCIAEVRMIETIRDGKPTTGFMQFGDTIRIEMKDPEGRSIFGSIDQKVVQYTGPEHDE</sequence>
<gene>
    <name evidence="3" type="ORF">CWI83_02645</name>
</gene>
<evidence type="ECO:0000313" key="3">
    <source>
        <dbReference type="EMBL" id="RUO79424.1"/>
    </source>
</evidence>
<dbReference type="AlphaFoldDB" id="A0A432ZNF7"/>
<dbReference type="GO" id="GO:0003824">
    <property type="term" value="F:catalytic activity"/>
    <property type="evidence" value="ECO:0007669"/>
    <property type="project" value="InterPro"/>
</dbReference>
<accession>A0A432ZNF7</accession>
<evidence type="ECO:0000259" key="1">
    <source>
        <dbReference type="Pfam" id="PF01557"/>
    </source>
</evidence>
<keyword evidence="4" id="KW-1185">Reference proteome</keyword>
<dbReference type="InterPro" id="IPR036663">
    <property type="entry name" value="Fumarylacetoacetase_C_sf"/>
</dbReference>
<dbReference type="EMBL" id="PIQG01000001">
    <property type="protein sequence ID" value="RUO79424.1"/>
    <property type="molecule type" value="Genomic_DNA"/>
</dbReference>
<dbReference type="PANTHER" id="PTHR43211:SF1">
    <property type="entry name" value="BLL6422 PROTEIN"/>
    <property type="match status" value="1"/>
</dbReference>
<evidence type="ECO:0000313" key="4">
    <source>
        <dbReference type="Proteomes" id="UP000288279"/>
    </source>
</evidence>
<dbReference type="PANTHER" id="PTHR43211">
    <property type="entry name" value="FUMARYLACETOACETATE HYDROLASE"/>
    <property type="match status" value="1"/>
</dbReference>
<dbReference type="Pfam" id="PF01557">
    <property type="entry name" value="FAA_hydrolase"/>
    <property type="match status" value="1"/>
</dbReference>
<name>A0A432ZNF7_9GAMM</name>
<dbReference type="Gene3D" id="3.90.850.10">
    <property type="entry name" value="Fumarylacetoacetase-like, C-terminal domain"/>
    <property type="match status" value="1"/>
</dbReference>
<protein>
    <submittedName>
        <fullName evidence="3">2-keto-4-pentenoate hydratase</fullName>
    </submittedName>
</protein>
<feature type="domain" description="Fumarylacetoacetase-like C-terminal" evidence="1">
    <location>
        <begin position="82"/>
        <end position="333"/>
    </location>
</feature>
<comment type="caution">
    <text evidence="3">The sequence shown here is derived from an EMBL/GenBank/DDBJ whole genome shotgun (WGS) entry which is preliminary data.</text>
</comment>
<proteinExistence type="predicted"/>
<dbReference type="SUPFAM" id="SSF56529">
    <property type="entry name" value="FAH"/>
    <property type="match status" value="1"/>
</dbReference>